<dbReference type="InterPro" id="IPR000873">
    <property type="entry name" value="AMP-dep_synth/lig_dom"/>
</dbReference>
<dbReference type="STRING" id="28230.SAMN05878443_1976"/>
<proteinExistence type="inferred from homology"/>
<dbReference type="Proteomes" id="UP000184758">
    <property type="component" value="Unassembled WGS sequence"/>
</dbReference>
<dbReference type="EMBL" id="FSRN01000001">
    <property type="protein sequence ID" value="SIO21352.1"/>
    <property type="molecule type" value="Genomic_DNA"/>
</dbReference>
<dbReference type="GO" id="GO:0006631">
    <property type="term" value="P:fatty acid metabolic process"/>
    <property type="evidence" value="ECO:0007669"/>
    <property type="project" value="TreeGrafter"/>
</dbReference>
<dbReference type="InterPro" id="IPR042099">
    <property type="entry name" value="ANL_N_sf"/>
</dbReference>
<dbReference type="PANTHER" id="PTHR43201:SF5">
    <property type="entry name" value="MEDIUM-CHAIN ACYL-COA LIGASE ACSF2, MITOCHONDRIAL"/>
    <property type="match status" value="1"/>
</dbReference>
<dbReference type="OrthoDB" id="9765680at2"/>
<sequence>MKLDWIKVRSLLTPERVGLVDPLKKIEWTYKEINARAENLAHYLKQQGVVKGDRVALYAPNDLSYFDVLLASIKLGAIFIPLNWRLKPIEIKRVIEDAEPKLILHSSQISERLSFVDASLLSLDVDSEAYNEICESPNHVEFQSESLELDTPVMLIYTTGTTGDPKGAIITHNGMVNNSMNTIMSWNITHDDVTIASAPMFHIAGLSGIIIPLLLIGGKVIIDRFFDGAHTNELIKQYKPTMLFMVPTMYYGLISTEKFSKNNLESVHTFVAGGSPPLKEVVNYFVKENIPLINSYGLTEAGPNNFKLTGDIALQHPFSIGYPSFFVEAKIVDENDKEVEQGQVGELLIAGQHTFDGYWNNPEETKKAFLGAYVRTGDLAKKDENGLFYIVDRKKEMIITGGENVFPSEVEKVLNDDPCVKNAVVVGYEHPRYGQSVGAALIYDGDRSNITALEQHAYNNLAGYKTPKQYLFLDAFPVNSVGKIDKREISRLLNELSFVEINH</sequence>
<dbReference type="RefSeq" id="WP_034545610.1">
    <property type="nucleotide sequence ID" value="NZ_FSRN01000001.1"/>
</dbReference>
<gene>
    <name evidence="5" type="ORF">SAMN05878443_1976</name>
</gene>
<dbReference type="AlphaFoldDB" id="A0A1N6HNL0"/>
<dbReference type="PROSITE" id="PS00455">
    <property type="entry name" value="AMP_BINDING"/>
    <property type="match status" value="1"/>
</dbReference>
<dbReference type="InterPro" id="IPR025110">
    <property type="entry name" value="AMP-bd_C"/>
</dbReference>
<keyword evidence="2" id="KW-0436">Ligase</keyword>
<feature type="domain" description="AMP-dependent synthetase/ligase" evidence="3">
    <location>
        <begin position="13"/>
        <end position="359"/>
    </location>
</feature>
<evidence type="ECO:0000256" key="1">
    <source>
        <dbReference type="ARBA" id="ARBA00006432"/>
    </source>
</evidence>
<evidence type="ECO:0000259" key="3">
    <source>
        <dbReference type="Pfam" id="PF00501"/>
    </source>
</evidence>
<dbReference type="InterPro" id="IPR020845">
    <property type="entry name" value="AMP-binding_CS"/>
</dbReference>
<evidence type="ECO:0000256" key="2">
    <source>
        <dbReference type="ARBA" id="ARBA00022598"/>
    </source>
</evidence>
<dbReference type="SUPFAM" id="SSF56801">
    <property type="entry name" value="Acetyl-CoA synthetase-like"/>
    <property type="match status" value="1"/>
</dbReference>
<keyword evidence="6" id="KW-1185">Reference proteome</keyword>
<evidence type="ECO:0000259" key="4">
    <source>
        <dbReference type="Pfam" id="PF13193"/>
    </source>
</evidence>
<dbReference type="Gene3D" id="3.30.300.30">
    <property type="match status" value="1"/>
</dbReference>
<evidence type="ECO:0000313" key="5">
    <source>
        <dbReference type="EMBL" id="SIO21352.1"/>
    </source>
</evidence>
<organism evidence="5 6">
    <name type="scientific">Carnobacterium alterfunditum</name>
    <dbReference type="NCBI Taxonomy" id="28230"/>
    <lineage>
        <taxon>Bacteria</taxon>
        <taxon>Bacillati</taxon>
        <taxon>Bacillota</taxon>
        <taxon>Bacilli</taxon>
        <taxon>Lactobacillales</taxon>
        <taxon>Carnobacteriaceae</taxon>
        <taxon>Carnobacterium</taxon>
    </lineage>
</organism>
<feature type="domain" description="AMP-binding enzyme C-terminal" evidence="4">
    <location>
        <begin position="409"/>
        <end position="483"/>
    </location>
</feature>
<reference evidence="6" key="1">
    <citation type="submission" date="2016-11" db="EMBL/GenBank/DDBJ databases">
        <authorList>
            <person name="Varghese N."/>
            <person name="Submissions S."/>
        </authorList>
    </citation>
    <scope>NUCLEOTIDE SEQUENCE [LARGE SCALE GENOMIC DNA]</scope>
    <source>
        <strain evidence="6">313</strain>
    </source>
</reference>
<accession>A0A1N6HNL0</accession>
<dbReference type="InterPro" id="IPR045851">
    <property type="entry name" value="AMP-bd_C_sf"/>
</dbReference>
<dbReference type="Pfam" id="PF00501">
    <property type="entry name" value="AMP-binding"/>
    <property type="match status" value="1"/>
</dbReference>
<comment type="similarity">
    <text evidence="1">Belongs to the ATP-dependent AMP-binding enzyme family.</text>
</comment>
<name>A0A1N6HNL0_9LACT</name>
<dbReference type="Pfam" id="PF13193">
    <property type="entry name" value="AMP-binding_C"/>
    <property type="match status" value="1"/>
</dbReference>
<dbReference type="GO" id="GO:0031956">
    <property type="term" value="F:medium-chain fatty acid-CoA ligase activity"/>
    <property type="evidence" value="ECO:0007669"/>
    <property type="project" value="TreeGrafter"/>
</dbReference>
<protein>
    <submittedName>
        <fullName evidence="5">Long-chain acyl-CoA synthetase</fullName>
    </submittedName>
</protein>
<dbReference type="Gene3D" id="3.40.50.12780">
    <property type="entry name" value="N-terminal domain of ligase-like"/>
    <property type="match status" value="1"/>
</dbReference>
<dbReference type="eggNOG" id="COG0318">
    <property type="taxonomic scope" value="Bacteria"/>
</dbReference>
<dbReference type="PANTHER" id="PTHR43201">
    <property type="entry name" value="ACYL-COA SYNTHETASE"/>
    <property type="match status" value="1"/>
</dbReference>
<evidence type="ECO:0000313" key="6">
    <source>
        <dbReference type="Proteomes" id="UP000184758"/>
    </source>
</evidence>